<gene>
    <name evidence="2" type="primary">phnP</name>
    <name evidence="2" type="ORF">McpCs1_12590</name>
</gene>
<evidence type="ECO:0000259" key="1">
    <source>
        <dbReference type="SMART" id="SM00849"/>
    </source>
</evidence>
<dbReference type="InterPro" id="IPR036866">
    <property type="entry name" value="RibonucZ/Hydroxyglut_hydro"/>
</dbReference>
<dbReference type="EC" id="3.1.4.55" evidence="2"/>
<dbReference type="PANTHER" id="PTHR42663:SF12">
    <property type="entry name" value="ATP-BINDING PROTEIN PHNP"/>
    <property type="match status" value="1"/>
</dbReference>
<dbReference type="CDD" id="cd16279">
    <property type="entry name" value="metallo-hydrolase-like_MBL-fold"/>
    <property type="match status" value="1"/>
</dbReference>
<keyword evidence="2" id="KW-0378">Hydrolase</keyword>
<accession>A0AAE4MGL1</accession>
<protein>
    <submittedName>
        <fullName evidence="2">Phosphoribosyl 1,2-cyclic phosphate phosphodiesterase</fullName>
        <ecNumber evidence="2">3.1.4.55</ecNumber>
    </submittedName>
</protein>
<dbReference type="PANTHER" id="PTHR42663">
    <property type="entry name" value="HYDROLASE C777.06C-RELATED-RELATED"/>
    <property type="match status" value="1"/>
</dbReference>
<dbReference type="Pfam" id="PF12706">
    <property type="entry name" value="Lactamase_B_2"/>
    <property type="match status" value="1"/>
</dbReference>
<sequence length="244" mass="27049">MRVTVLGTGDVVGTPKVGCSCPVCAEAQQTGKQRLRTSILVEHAGKHLLIDTGPDMRAQLLAAGSPIIDAVIWTHGHYDHFMGFGDFYRVQREPITVYGAPEVLDYCGGIFSFMRHNEVPVTAYEAVDICGMQVTLFPVTHDAPTYGVRIEADGAVFVYSCDTTADLTQQTLEVMKGADLLLLDGIFPPEVHISKHMNIKDAEQLAAQLKPKEFWCVHMSHKIWWSYEHGARDMQSWVLGISET</sequence>
<keyword evidence="3" id="KW-1185">Reference proteome</keyword>
<name>A0AAE4MGL1_9EURY</name>
<evidence type="ECO:0000313" key="2">
    <source>
        <dbReference type="EMBL" id="MDV0443876.1"/>
    </source>
</evidence>
<evidence type="ECO:0000313" key="3">
    <source>
        <dbReference type="Proteomes" id="UP001283212"/>
    </source>
</evidence>
<proteinExistence type="predicted"/>
<organism evidence="2 3">
    <name type="scientific">Methanorbis rubei</name>
    <dbReference type="NCBI Taxonomy" id="3028300"/>
    <lineage>
        <taxon>Archaea</taxon>
        <taxon>Methanobacteriati</taxon>
        <taxon>Methanobacteriota</taxon>
        <taxon>Stenosarchaea group</taxon>
        <taxon>Methanomicrobia</taxon>
        <taxon>Methanomicrobiales</taxon>
        <taxon>Methanocorpusculaceae</taxon>
        <taxon>Methanorbis</taxon>
    </lineage>
</organism>
<dbReference type="SUPFAM" id="SSF56281">
    <property type="entry name" value="Metallo-hydrolase/oxidoreductase"/>
    <property type="match status" value="1"/>
</dbReference>
<dbReference type="InterPro" id="IPR001279">
    <property type="entry name" value="Metallo-B-lactamas"/>
</dbReference>
<comment type="caution">
    <text evidence="2">The sequence shown here is derived from an EMBL/GenBank/DDBJ whole genome shotgun (WGS) entry which is preliminary data.</text>
</comment>
<dbReference type="RefSeq" id="WP_338096385.1">
    <property type="nucleotide sequence ID" value="NZ_JAWDKB010000004.1"/>
</dbReference>
<dbReference type="EMBL" id="JAWDKB010000004">
    <property type="protein sequence ID" value="MDV0443876.1"/>
    <property type="molecule type" value="Genomic_DNA"/>
</dbReference>
<dbReference type="SMART" id="SM00849">
    <property type="entry name" value="Lactamase_B"/>
    <property type="match status" value="1"/>
</dbReference>
<dbReference type="Gene3D" id="3.60.15.10">
    <property type="entry name" value="Ribonuclease Z/Hydroxyacylglutathione hydrolase-like"/>
    <property type="match status" value="1"/>
</dbReference>
<dbReference type="Proteomes" id="UP001283212">
    <property type="component" value="Unassembled WGS sequence"/>
</dbReference>
<reference evidence="2 3" key="1">
    <citation type="submission" date="2023-06" db="EMBL/GenBank/DDBJ databases">
        <title>Genome sequence of Methancorpusculaceae sp. Cs1.</title>
        <authorList>
            <person name="Protasov E."/>
            <person name="Platt K."/>
            <person name="Poehlein A."/>
            <person name="Daniel R."/>
            <person name="Brune A."/>
        </authorList>
    </citation>
    <scope>NUCLEOTIDE SEQUENCE [LARGE SCALE GENOMIC DNA]</scope>
    <source>
        <strain evidence="2 3">Cs1</strain>
    </source>
</reference>
<dbReference type="AlphaFoldDB" id="A0AAE4MGL1"/>
<dbReference type="GO" id="GO:0103043">
    <property type="term" value="F:phosphoribosyl 1,2-cyclic phosphate phosphodiesterase activity"/>
    <property type="evidence" value="ECO:0007669"/>
    <property type="project" value="UniProtKB-EC"/>
</dbReference>
<feature type="domain" description="Metallo-beta-lactamase" evidence="1">
    <location>
        <begin position="35"/>
        <end position="218"/>
    </location>
</feature>